<dbReference type="Proteomes" id="UP000271631">
    <property type="component" value="Unassembled WGS sequence"/>
</dbReference>
<sequence length="83" mass="9532">MDRVTCRAGRQQPPSRRRCSIFLEQCFASHGKPYEVRAVAIGKAATDPKWPSKRSMKTKGYAVDFRFSGRFLSVRPMTPKLKR</sequence>
<organism evidence="1 2">
    <name type="scientific">Pseudomonas syringae pv. maculicola</name>
    <dbReference type="NCBI Taxonomy" id="59511"/>
    <lineage>
        <taxon>Bacteria</taxon>
        <taxon>Pseudomonadati</taxon>
        <taxon>Pseudomonadota</taxon>
        <taxon>Gammaproteobacteria</taxon>
        <taxon>Pseudomonadales</taxon>
        <taxon>Pseudomonadaceae</taxon>
        <taxon>Pseudomonas</taxon>
    </lineage>
</organism>
<protein>
    <submittedName>
        <fullName evidence="1">Uncharacterized protein</fullName>
    </submittedName>
</protein>
<evidence type="ECO:0000313" key="1">
    <source>
        <dbReference type="EMBL" id="RMV35767.1"/>
    </source>
</evidence>
<comment type="caution">
    <text evidence="1">The sequence shown here is derived from an EMBL/GenBank/DDBJ whole genome shotgun (WGS) entry which is preliminary data.</text>
</comment>
<name>A0A3M6BWI5_PSEYM</name>
<reference evidence="1 2" key="1">
    <citation type="submission" date="2018-08" db="EMBL/GenBank/DDBJ databases">
        <title>Recombination of ecologically and evolutionarily significant loci maintains genetic cohesion in the Pseudomonas syringae species complex.</title>
        <authorList>
            <person name="Dillon M."/>
            <person name="Thakur S."/>
            <person name="Almeida R.N.D."/>
            <person name="Weir B.S."/>
            <person name="Guttman D.S."/>
        </authorList>
    </citation>
    <scope>NUCLEOTIDE SEQUENCE [LARGE SCALE GENOMIC DNA]</scope>
    <source>
        <strain evidence="1 2">ICMP 11281</strain>
    </source>
</reference>
<proteinExistence type="predicted"/>
<dbReference type="EMBL" id="RBUQ01000189">
    <property type="protein sequence ID" value="RMV35767.1"/>
    <property type="molecule type" value="Genomic_DNA"/>
</dbReference>
<dbReference type="AlphaFoldDB" id="A0A3M6BWI5"/>
<gene>
    <name evidence="1" type="ORF">ALP13_200044</name>
</gene>
<evidence type="ECO:0000313" key="2">
    <source>
        <dbReference type="Proteomes" id="UP000271631"/>
    </source>
</evidence>
<accession>A0A3M6BWI5</accession>